<evidence type="ECO:0000256" key="8">
    <source>
        <dbReference type="PROSITE-ProRule" id="PRU01091"/>
    </source>
</evidence>
<evidence type="ECO:0000256" key="5">
    <source>
        <dbReference type="ARBA" id="ARBA00023163"/>
    </source>
</evidence>
<dbReference type="GO" id="GO:0032993">
    <property type="term" value="C:protein-DNA complex"/>
    <property type="evidence" value="ECO:0007669"/>
    <property type="project" value="TreeGrafter"/>
</dbReference>
<name>A0A543PQM9_9MICO</name>
<dbReference type="InterPro" id="IPR001789">
    <property type="entry name" value="Sig_transdc_resp-reg_receiver"/>
</dbReference>
<dbReference type="Pfam" id="PF00486">
    <property type="entry name" value="Trans_reg_C"/>
    <property type="match status" value="1"/>
</dbReference>
<keyword evidence="3" id="KW-0805">Transcription regulation</keyword>
<feature type="domain" description="OmpR/PhoB-type" evidence="10">
    <location>
        <begin position="127"/>
        <end position="226"/>
    </location>
</feature>
<dbReference type="EMBL" id="VFQF01000002">
    <property type="protein sequence ID" value="TQN46387.1"/>
    <property type="molecule type" value="Genomic_DNA"/>
</dbReference>
<dbReference type="CDD" id="cd00383">
    <property type="entry name" value="trans_reg_C"/>
    <property type="match status" value="1"/>
</dbReference>
<dbReference type="Gene3D" id="1.10.10.10">
    <property type="entry name" value="Winged helix-like DNA-binding domain superfamily/Winged helix DNA-binding domain"/>
    <property type="match status" value="1"/>
</dbReference>
<dbReference type="Gene3D" id="3.40.50.2300">
    <property type="match status" value="1"/>
</dbReference>
<dbReference type="Gene3D" id="6.10.250.690">
    <property type="match status" value="1"/>
</dbReference>
<evidence type="ECO:0000259" key="10">
    <source>
        <dbReference type="PROSITE" id="PS51755"/>
    </source>
</evidence>
<sequence length="227" mass="25168">MSRILIVEDEVSFSDPLSYVLRKEGYDVAVAETGPDGLAEFDKNGADLVLLDLMLPGLSGVDVCRALRQRSTVPVIMLTAKDSEIDKVVGLEIGADDYVTKPYSSRELLARVKAVLRRLAEPEELLPATLEAGPVRMDVERHTVSVSGRPTSLPLKEFELLEMLLRNSGRVLTRMQLIDRVWGSDYVGDTKTLDVHVKRLRAKIEPDPTNPVHIVTVRGLGYKFEAS</sequence>
<dbReference type="AlphaFoldDB" id="A0A543PQM9"/>
<dbReference type="InterPro" id="IPR016032">
    <property type="entry name" value="Sig_transdc_resp-reg_C-effctor"/>
</dbReference>
<proteinExistence type="predicted"/>
<evidence type="ECO:0000256" key="3">
    <source>
        <dbReference type="ARBA" id="ARBA00023015"/>
    </source>
</evidence>
<dbReference type="RefSeq" id="WP_141823193.1">
    <property type="nucleotide sequence ID" value="NZ_BAAAQC010000012.1"/>
</dbReference>
<dbReference type="PANTHER" id="PTHR48111:SF72">
    <property type="entry name" value="SENSORY TRANSDUCTION PROTEIN REGX3"/>
    <property type="match status" value="1"/>
</dbReference>
<comment type="caution">
    <text evidence="11">The sequence shown here is derived from an EMBL/GenBank/DDBJ whole genome shotgun (WGS) entry which is preliminary data.</text>
</comment>
<dbReference type="PANTHER" id="PTHR48111">
    <property type="entry name" value="REGULATOR OF RPOS"/>
    <property type="match status" value="1"/>
</dbReference>
<organism evidence="11 12">
    <name type="scientific">Humibacillus xanthopallidus</name>
    <dbReference type="NCBI Taxonomy" id="412689"/>
    <lineage>
        <taxon>Bacteria</taxon>
        <taxon>Bacillati</taxon>
        <taxon>Actinomycetota</taxon>
        <taxon>Actinomycetes</taxon>
        <taxon>Micrococcales</taxon>
        <taxon>Intrasporangiaceae</taxon>
        <taxon>Humibacillus</taxon>
    </lineage>
</organism>
<dbReference type="FunFam" id="3.40.50.2300:FF:000001">
    <property type="entry name" value="DNA-binding response regulator PhoB"/>
    <property type="match status" value="1"/>
</dbReference>
<dbReference type="PROSITE" id="PS51755">
    <property type="entry name" value="OMPR_PHOB"/>
    <property type="match status" value="1"/>
</dbReference>
<dbReference type="GO" id="GO:0006355">
    <property type="term" value="P:regulation of DNA-templated transcription"/>
    <property type="evidence" value="ECO:0007669"/>
    <property type="project" value="InterPro"/>
</dbReference>
<evidence type="ECO:0000313" key="12">
    <source>
        <dbReference type="Proteomes" id="UP000320085"/>
    </source>
</evidence>
<dbReference type="GO" id="GO:0000976">
    <property type="term" value="F:transcription cis-regulatory region binding"/>
    <property type="evidence" value="ECO:0007669"/>
    <property type="project" value="TreeGrafter"/>
</dbReference>
<keyword evidence="2" id="KW-0902">Two-component regulatory system</keyword>
<evidence type="ECO:0000256" key="4">
    <source>
        <dbReference type="ARBA" id="ARBA00023125"/>
    </source>
</evidence>
<dbReference type="InterPro" id="IPR036388">
    <property type="entry name" value="WH-like_DNA-bd_sf"/>
</dbReference>
<dbReference type="OrthoDB" id="9812490at2"/>
<dbReference type="SMART" id="SM00448">
    <property type="entry name" value="REC"/>
    <property type="match status" value="1"/>
</dbReference>
<dbReference type="InterPro" id="IPR001867">
    <property type="entry name" value="OmpR/PhoB-type_DNA-bd"/>
</dbReference>
<dbReference type="Proteomes" id="UP000320085">
    <property type="component" value="Unassembled WGS sequence"/>
</dbReference>
<dbReference type="SUPFAM" id="SSF52172">
    <property type="entry name" value="CheY-like"/>
    <property type="match status" value="1"/>
</dbReference>
<dbReference type="InterPro" id="IPR039420">
    <property type="entry name" value="WalR-like"/>
</dbReference>
<dbReference type="SUPFAM" id="SSF46894">
    <property type="entry name" value="C-terminal effector domain of the bipartite response regulators"/>
    <property type="match status" value="1"/>
</dbReference>
<keyword evidence="1 7" id="KW-0597">Phosphoprotein</keyword>
<dbReference type="FunFam" id="1.10.10.10:FF:000110">
    <property type="entry name" value="DNA-binding response regulator RegX3"/>
    <property type="match status" value="1"/>
</dbReference>
<evidence type="ECO:0000256" key="6">
    <source>
        <dbReference type="ARBA" id="ARBA00041201"/>
    </source>
</evidence>
<evidence type="ECO:0000313" key="11">
    <source>
        <dbReference type="EMBL" id="TQN46387.1"/>
    </source>
</evidence>
<dbReference type="PROSITE" id="PS50110">
    <property type="entry name" value="RESPONSE_REGULATORY"/>
    <property type="match status" value="1"/>
</dbReference>
<accession>A0A543PQM9</accession>
<dbReference type="SMART" id="SM00862">
    <property type="entry name" value="Trans_reg_C"/>
    <property type="match status" value="1"/>
</dbReference>
<evidence type="ECO:0000256" key="1">
    <source>
        <dbReference type="ARBA" id="ARBA00022553"/>
    </source>
</evidence>
<keyword evidence="4 8" id="KW-0238">DNA-binding</keyword>
<feature type="domain" description="Response regulatory" evidence="9">
    <location>
        <begin position="3"/>
        <end position="116"/>
    </location>
</feature>
<evidence type="ECO:0000256" key="7">
    <source>
        <dbReference type="PROSITE-ProRule" id="PRU00169"/>
    </source>
</evidence>
<evidence type="ECO:0000259" key="9">
    <source>
        <dbReference type="PROSITE" id="PS50110"/>
    </source>
</evidence>
<protein>
    <recommendedName>
        <fullName evidence="6">Sensory transduction protein RegX3</fullName>
    </recommendedName>
</protein>
<dbReference type="InterPro" id="IPR011006">
    <property type="entry name" value="CheY-like_superfamily"/>
</dbReference>
<dbReference type="GO" id="GO:0000156">
    <property type="term" value="F:phosphorelay response regulator activity"/>
    <property type="evidence" value="ECO:0007669"/>
    <property type="project" value="TreeGrafter"/>
</dbReference>
<evidence type="ECO:0000256" key="2">
    <source>
        <dbReference type="ARBA" id="ARBA00023012"/>
    </source>
</evidence>
<feature type="DNA-binding region" description="OmpR/PhoB-type" evidence="8">
    <location>
        <begin position="127"/>
        <end position="226"/>
    </location>
</feature>
<gene>
    <name evidence="11" type="ORF">FHX52_3108</name>
</gene>
<reference evidence="11 12" key="1">
    <citation type="submission" date="2019-06" db="EMBL/GenBank/DDBJ databases">
        <title>Sequencing the genomes of 1000 actinobacteria strains.</title>
        <authorList>
            <person name="Klenk H.-P."/>
        </authorList>
    </citation>
    <scope>NUCLEOTIDE SEQUENCE [LARGE SCALE GENOMIC DNA]</scope>
    <source>
        <strain evidence="11 12">DSM 21776</strain>
    </source>
</reference>
<feature type="modified residue" description="4-aspartylphosphate" evidence="7">
    <location>
        <position position="52"/>
    </location>
</feature>
<dbReference type="GO" id="GO:0005829">
    <property type="term" value="C:cytosol"/>
    <property type="evidence" value="ECO:0007669"/>
    <property type="project" value="TreeGrafter"/>
</dbReference>
<dbReference type="Pfam" id="PF00072">
    <property type="entry name" value="Response_reg"/>
    <property type="match status" value="1"/>
</dbReference>
<keyword evidence="5" id="KW-0804">Transcription</keyword>